<dbReference type="PANTHER" id="PTHR13954:SF6">
    <property type="entry name" value="NON-SPECIFIC SERINE_THREONINE PROTEIN KINASE"/>
    <property type="match status" value="1"/>
</dbReference>
<evidence type="ECO:0000256" key="2">
    <source>
        <dbReference type="SAM" id="MobiDB-lite"/>
    </source>
</evidence>
<dbReference type="SUPFAM" id="SSF56112">
    <property type="entry name" value="Protein kinase-like (PK-like)"/>
    <property type="match status" value="1"/>
</dbReference>
<feature type="region of interest" description="Disordered" evidence="2">
    <location>
        <begin position="466"/>
        <end position="512"/>
    </location>
</feature>
<dbReference type="EMBL" id="CAXLJM020000161">
    <property type="protein sequence ID" value="CAL8144648.1"/>
    <property type="molecule type" value="Genomic_DNA"/>
</dbReference>
<evidence type="ECO:0000256" key="1">
    <source>
        <dbReference type="PROSITE-ProRule" id="PRU00023"/>
    </source>
</evidence>
<keyword evidence="6" id="KW-1185">Reference proteome</keyword>
<accession>A0ABP1S6L2</accession>
<reference evidence="5 6" key="1">
    <citation type="submission" date="2024-08" db="EMBL/GenBank/DDBJ databases">
        <authorList>
            <person name="Cucini C."/>
            <person name="Frati F."/>
        </authorList>
    </citation>
    <scope>NUCLEOTIDE SEQUENCE [LARGE SCALE GENOMIC DNA]</scope>
</reference>
<dbReference type="InterPro" id="IPR036770">
    <property type="entry name" value="Ankyrin_rpt-contain_sf"/>
</dbReference>
<feature type="repeat" description="ANK" evidence="1">
    <location>
        <begin position="621"/>
        <end position="657"/>
    </location>
</feature>
<proteinExistence type="predicted"/>
<dbReference type="InterPro" id="IPR001315">
    <property type="entry name" value="CARD"/>
</dbReference>
<dbReference type="Gene3D" id="1.25.40.20">
    <property type="entry name" value="Ankyrin repeat-containing domain"/>
    <property type="match status" value="2"/>
</dbReference>
<dbReference type="PROSITE" id="PS50011">
    <property type="entry name" value="PROTEIN_KINASE_DOM"/>
    <property type="match status" value="1"/>
</dbReference>
<feature type="compositionally biased region" description="Polar residues" evidence="2">
    <location>
        <begin position="475"/>
        <end position="484"/>
    </location>
</feature>
<dbReference type="CDD" id="cd01671">
    <property type="entry name" value="CARD"/>
    <property type="match status" value="1"/>
</dbReference>
<evidence type="ECO:0000313" key="5">
    <source>
        <dbReference type="EMBL" id="CAL8144648.1"/>
    </source>
</evidence>
<evidence type="ECO:0000259" key="4">
    <source>
        <dbReference type="PROSITE" id="PS50209"/>
    </source>
</evidence>
<name>A0ABP1S6L2_9HEXA</name>
<dbReference type="Pfam" id="PF12796">
    <property type="entry name" value="Ank_2"/>
    <property type="match status" value="2"/>
</dbReference>
<dbReference type="InterPro" id="IPR002110">
    <property type="entry name" value="Ankyrin_rpt"/>
</dbReference>
<dbReference type="Proteomes" id="UP001642540">
    <property type="component" value="Unassembled WGS sequence"/>
</dbReference>
<dbReference type="PROSITE" id="PS50209">
    <property type="entry name" value="CARD"/>
    <property type="match status" value="1"/>
</dbReference>
<dbReference type="Gene3D" id="1.10.533.10">
    <property type="entry name" value="Death Domain, Fas"/>
    <property type="match status" value="1"/>
</dbReference>
<dbReference type="Gene3D" id="1.10.510.10">
    <property type="entry name" value="Transferase(Phosphotransferase) domain 1"/>
    <property type="match status" value="1"/>
</dbReference>
<dbReference type="Gene3D" id="3.30.200.20">
    <property type="entry name" value="Phosphorylase Kinase, domain 1"/>
    <property type="match status" value="1"/>
</dbReference>
<sequence length="865" mass="97570">MEDWQKEIIVKNMDTLVKLTICNHQLLAKLLACGILSENDVEELNTFANTRKAFELYTIVQKKSHSFEILLEGLKETNQSGAVDVLTAGLLKRKTLVVDDVGEITYDENDILGKGSYGTTVCKGKLGDSREVAVKRINSDAVEAIRAVDEINVLKACDAHENIVRYFGSKQIPNYILILLELCDMTLKDWINNKSIDIHPVEILRQVTVGLEWLHELKIVHRDLKPENILLTRKLVRVKISDFGLSRRILDDKSFVATSVVSGTQGWIAPEILAQVIQGNDKQCRFTYASDVFALGCVYYFVLSDGKHAFGDCIRSQANILDGKMMIESKELLYICPKNSILIRLMVSKNPASRPTCKTLLNCPIFWSKERRVGFITEMISNQDIFRRTISSFIASESRVCPIDHEAEVNALRAQGYQVEQTVGCVVPILYMQLNDTNGAHDQGTPPQSPACINVDENIYNQYSTKDEVPENEGEQPTATTSFAKLQIEDRNTPINSISKSDSSKAKSEGENENNAIHIHIPLPEGLQKLSTSSNLVPLVPSLEDLKNPYQFVKEGSYYPEGMKQAYLFLKDATLLKNITTANFEIETEEMFEPDNHIQFLQLLTKTKLSVKDRLYYHNPSNLTALHFAAIHGRRNHLMKLTKFLISIGIDLNAVDKYGRTFLHLAPSNLTASLYHELIEYLINEKKITSFASVDKRGWTIFHWALYYITPLDETLRLFMSYDLDFSTVDCNGDSIIFQAIKGGRSESCLKFLLKLGGNWTLSNMYGETVLHIAVLCGNIPALRLFIELGVDVNAQTKYGSTPLHLVFQTNTNMLNEAVDVLLEHGADLNIYDKKGKLPLHLAIESAEIGRTQYYTVNLLRNFPF</sequence>
<feature type="repeat" description="ANK" evidence="1">
    <location>
        <begin position="766"/>
        <end position="798"/>
    </location>
</feature>
<dbReference type="InterPro" id="IPR045133">
    <property type="entry name" value="IRE1/2-like"/>
</dbReference>
<gene>
    <name evidence="5" type="ORF">ODALV1_LOCUS30255</name>
</gene>
<feature type="repeat" description="ANK" evidence="1">
    <location>
        <begin position="799"/>
        <end position="834"/>
    </location>
</feature>
<evidence type="ECO:0000259" key="3">
    <source>
        <dbReference type="PROSITE" id="PS50011"/>
    </source>
</evidence>
<dbReference type="SUPFAM" id="SSF47986">
    <property type="entry name" value="DEATH domain"/>
    <property type="match status" value="1"/>
</dbReference>
<dbReference type="SMART" id="SM00248">
    <property type="entry name" value="ANK"/>
    <property type="match status" value="6"/>
</dbReference>
<dbReference type="Pfam" id="PF00069">
    <property type="entry name" value="Pkinase"/>
    <property type="match status" value="1"/>
</dbReference>
<evidence type="ECO:0000313" key="6">
    <source>
        <dbReference type="Proteomes" id="UP001642540"/>
    </source>
</evidence>
<comment type="caution">
    <text evidence="5">The sequence shown here is derived from an EMBL/GenBank/DDBJ whole genome shotgun (WGS) entry which is preliminary data.</text>
</comment>
<dbReference type="PANTHER" id="PTHR13954">
    <property type="entry name" value="IRE1-RELATED"/>
    <property type="match status" value="1"/>
</dbReference>
<dbReference type="InterPro" id="IPR008271">
    <property type="entry name" value="Ser/Thr_kinase_AS"/>
</dbReference>
<feature type="domain" description="CARD" evidence="4">
    <location>
        <begin position="1"/>
        <end position="89"/>
    </location>
</feature>
<dbReference type="Pfam" id="PF00023">
    <property type="entry name" value="Ank"/>
    <property type="match status" value="1"/>
</dbReference>
<feature type="domain" description="Protein kinase" evidence="3">
    <location>
        <begin position="106"/>
        <end position="366"/>
    </location>
</feature>
<keyword evidence="1" id="KW-0040">ANK repeat</keyword>
<protein>
    <submittedName>
        <fullName evidence="5">Uncharacterized protein</fullName>
    </submittedName>
</protein>
<dbReference type="InterPro" id="IPR000719">
    <property type="entry name" value="Prot_kinase_dom"/>
</dbReference>
<dbReference type="PROSITE" id="PS00108">
    <property type="entry name" value="PROTEIN_KINASE_ST"/>
    <property type="match status" value="1"/>
</dbReference>
<dbReference type="PROSITE" id="PS50088">
    <property type="entry name" value="ANK_REPEAT"/>
    <property type="match status" value="3"/>
</dbReference>
<dbReference type="Pfam" id="PF00619">
    <property type="entry name" value="CARD"/>
    <property type="match status" value="1"/>
</dbReference>
<dbReference type="InterPro" id="IPR011029">
    <property type="entry name" value="DEATH-like_dom_sf"/>
</dbReference>
<dbReference type="InterPro" id="IPR011009">
    <property type="entry name" value="Kinase-like_dom_sf"/>
</dbReference>
<dbReference type="PROSITE" id="PS50297">
    <property type="entry name" value="ANK_REP_REGION"/>
    <property type="match status" value="3"/>
</dbReference>
<organism evidence="5 6">
    <name type="scientific">Orchesella dallaii</name>
    <dbReference type="NCBI Taxonomy" id="48710"/>
    <lineage>
        <taxon>Eukaryota</taxon>
        <taxon>Metazoa</taxon>
        <taxon>Ecdysozoa</taxon>
        <taxon>Arthropoda</taxon>
        <taxon>Hexapoda</taxon>
        <taxon>Collembola</taxon>
        <taxon>Entomobryomorpha</taxon>
        <taxon>Entomobryoidea</taxon>
        <taxon>Orchesellidae</taxon>
        <taxon>Orchesellinae</taxon>
        <taxon>Orchesella</taxon>
    </lineage>
</organism>
<dbReference type="SUPFAM" id="SSF48403">
    <property type="entry name" value="Ankyrin repeat"/>
    <property type="match status" value="1"/>
</dbReference>
<dbReference type="SMART" id="SM00220">
    <property type="entry name" value="S_TKc"/>
    <property type="match status" value="1"/>
</dbReference>